<keyword evidence="2" id="KW-1185">Reference proteome</keyword>
<accession>A0AAD6ZJ92</accession>
<sequence length="75" mass="8601">MPQVACRQRLVVICAQLLDENLVTAEQVPRCRAILPDVSTIDPRTLLFRMDHQFRVSFSKPLQYGSPLLVRHDTP</sequence>
<evidence type="ECO:0000313" key="1">
    <source>
        <dbReference type="EMBL" id="KAJ7325755.1"/>
    </source>
</evidence>
<gene>
    <name evidence="1" type="ORF">DFH08DRAFT_886153</name>
</gene>
<dbReference type="AlphaFoldDB" id="A0AAD6ZJ92"/>
<evidence type="ECO:0000313" key="2">
    <source>
        <dbReference type="Proteomes" id="UP001218218"/>
    </source>
</evidence>
<dbReference type="Proteomes" id="UP001218218">
    <property type="component" value="Unassembled WGS sequence"/>
</dbReference>
<name>A0AAD6ZJ92_9AGAR</name>
<comment type="caution">
    <text evidence="1">The sequence shown here is derived from an EMBL/GenBank/DDBJ whole genome shotgun (WGS) entry which is preliminary data.</text>
</comment>
<protein>
    <submittedName>
        <fullName evidence="1">Uncharacterized protein</fullName>
    </submittedName>
</protein>
<reference evidence="1" key="1">
    <citation type="submission" date="2023-03" db="EMBL/GenBank/DDBJ databases">
        <title>Massive genome expansion in bonnet fungi (Mycena s.s.) driven by repeated elements and novel gene families across ecological guilds.</title>
        <authorList>
            <consortium name="Lawrence Berkeley National Laboratory"/>
            <person name="Harder C.B."/>
            <person name="Miyauchi S."/>
            <person name="Viragh M."/>
            <person name="Kuo A."/>
            <person name="Thoen E."/>
            <person name="Andreopoulos B."/>
            <person name="Lu D."/>
            <person name="Skrede I."/>
            <person name="Drula E."/>
            <person name="Henrissat B."/>
            <person name="Morin E."/>
            <person name="Kohler A."/>
            <person name="Barry K."/>
            <person name="LaButti K."/>
            <person name="Morin E."/>
            <person name="Salamov A."/>
            <person name="Lipzen A."/>
            <person name="Mereny Z."/>
            <person name="Hegedus B."/>
            <person name="Baldrian P."/>
            <person name="Stursova M."/>
            <person name="Weitz H."/>
            <person name="Taylor A."/>
            <person name="Grigoriev I.V."/>
            <person name="Nagy L.G."/>
            <person name="Martin F."/>
            <person name="Kauserud H."/>
        </authorList>
    </citation>
    <scope>NUCLEOTIDE SEQUENCE</scope>
    <source>
        <strain evidence="1">CBHHK002</strain>
    </source>
</reference>
<organism evidence="1 2">
    <name type="scientific">Mycena albidolilacea</name>
    <dbReference type="NCBI Taxonomy" id="1033008"/>
    <lineage>
        <taxon>Eukaryota</taxon>
        <taxon>Fungi</taxon>
        <taxon>Dikarya</taxon>
        <taxon>Basidiomycota</taxon>
        <taxon>Agaricomycotina</taxon>
        <taxon>Agaricomycetes</taxon>
        <taxon>Agaricomycetidae</taxon>
        <taxon>Agaricales</taxon>
        <taxon>Marasmiineae</taxon>
        <taxon>Mycenaceae</taxon>
        <taxon>Mycena</taxon>
    </lineage>
</organism>
<proteinExistence type="predicted"/>
<dbReference type="EMBL" id="JARIHO010000043">
    <property type="protein sequence ID" value="KAJ7325755.1"/>
    <property type="molecule type" value="Genomic_DNA"/>
</dbReference>